<dbReference type="GO" id="GO:0006465">
    <property type="term" value="P:signal peptide processing"/>
    <property type="evidence" value="ECO:0007669"/>
    <property type="project" value="InterPro"/>
</dbReference>
<evidence type="ECO:0000256" key="8">
    <source>
        <dbReference type="ARBA" id="ARBA00022824"/>
    </source>
</evidence>
<organism evidence="13 14">
    <name type="scientific">Entomortierella parvispora</name>
    <dbReference type="NCBI Taxonomy" id="205924"/>
    <lineage>
        <taxon>Eukaryota</taxon>
        <taxon>Fungi</taxon>
        <taxon>Fungi incertae sedis</taxon>
        <taxon>Mucoromycota</taxon>
        <taxon>Mortierellomycotina</taxon>
        <taxon>Mortierellomycetes</taxon>
        <taxon>Mortierellales</taxon>
        <taxon>Mortierellaceae</taxon>
        <taxon>Entomortierella</taxon>
    </lineage>
</organism>
<evidence type="ECO:0000256" key="3">
    <source>
        <dbReference type="ARBA" id="ARBA00011035"/>
    </source>
</evidence>
<dbReference type="PANTHER" id="PTHR10806:SF6">
    <property type="entry name" value="SIGNAL PEPTIDASE COMPLEX CATALYTIC SUBUNIT SEC11"/>
    <property type="match status" value="1"/>
</dbReference>
<keyword evidence="14" id="KW-1185">Reference proteome</keyword>
<protein>
    <recommendedName>
        <fullName evidence="5">Signal peptidase complex catalytic subunit SEC11</fullName>
        <ecNumber evidence="4">3.4.21.89</ecNumber>
    </recommendedName>
    <alternativeName>
        <fullName evidence="6">Signal peptidase complex catalytic subunit sec11</fullName>
    </alternativeName>
</protein>
<gene>
    <name evidence="13" type="ORF">EMPS_03646</name>
</gene>
<evidence type="ECO:0000256" key="2">
    <source>
        <dbReference type="ARBA" id="ARBA00004648"/>
    </source>
</evidence>
<evidence type="ECO:0000256" key="7">
    <source>
        <dbReference type="ARBA" id="ARBA00022692"/>
    </source>
</evidence>
<evidence type="ECO:0000256" key="9">
    <source>
        <dbReference type="ARBA" id="ARBA00022968"/>
    </source>
</evidence>
<evidence type="ECO:0000256" key="6">
    <source>
        <dbReference type="ARBA" id="ARBA00021755"/>
    </source>
</evidence>
<reference evidence="13" key="2">
    <citation type="journal article" date="2022" name="Microbiol. Resour. Announc.">
        <title>Whole-Genome Sequence of Entomortierella parvispora E1425, a Mucoromycotan Fungus Associated with Burkholderiaceae-Related Endosymbiotic Bacteria.</title>
        <authorList>
            <person name="Herlambang A."/>
            <person name="Guo Y."/>
            <person name="Takashima Y."/>
            <person name="Narisawa K."/>
            <person name="Ohta H."/>
            <person name="Nishizawa T."/>
        </authorList>
    </citation>
    <scope>NUCLEOTIDE SEQUENCE</scope>
    <source>
        <strain evidence="13">E1425</strain>
    </source>
</reference>
<evidence type="ECO:0000256" key="1">
    <source>
        <dbReference type="ARBA" id="ARBA00000677"/>
    </source>
</evidence>
<dbReference type="Proteomes" id="UP000827284">
    <property type="component" value="Unassembled WGS sequence"/>
</dbReference>
<comment type="subcellular location">
    <subcellularLocation>
        <location evidence="2">Endoplasmic reticulum membrane</location>
        <topology evidence="2">Single-pass type II membrane protein</topology>
    </subcellularLocation>
</comment>
<evidence type="ECO:0000313" key="14">
    <source>
        <dbReference type="Proteomes" id="UP000827284"/>
    </source>
</evidence>
<keyword evidence="10" id="KW-1133">Transmembrane helix</keyword>
<keyword evidence="9" id="KW-0735">Signal-anchor</keyword>
<dbReference type="OrthoDB" id="10257561at2759"/>
<name>A0A9P3H759_9FUNG</name>
<dbReference type="CDD" id="cd06462">
    <property type="entry name" value="Peptidase_S24_S26"/>
    <property type="match status" value="1"/>
</dbReference>
<dbReference type="GO" id="GO:0009003">
    <property type="term" value="F:signal peptidase activity"/>
    <property type="evidence" value="ECO:0007669"/>
    <property type="project" value="UniProtKB-EC"/>
</dbReference>
<evidence type="ECO:0000256" key="5">
    <source>
        <dbReference type="ARBA" id="ARBA00019685"/>
    </source>
</evidence>
<evidence type="ECO:0000256" key="10">
    <source>
        <dbReference type="ARBA" id="ARBA00022989"/>
    </source>
</evidence>
<dbReference type="PANTHER" id="PTHR10806">
    <property type="entry name" value="SIGNAL PEPTIDASE COMPLEX CATALYTIC SUBUNIT SEC11"/>
    <property type="match status" value="1"/>
</dbReference>
<accession>A0A9P3H759</accession>
<keyword evidence="8" id="KW-0256">Endoplasmic reticulum</keyword>
<comment type="function">
    <text evidence="12">Catalytic component of the signal peptidase complex (SPC) which catalyzes the cleavage of N-terminal signal sequences from nascent proteins as they are translocated into the lumen of the endoplasmic reticulum. Specifically cleaves N-terminal signal peptides that contain a hydrophobic alpha-helix (h-region) shorter than 18-20 amino acids.</text>
</comment>
<dbReference type="EMBL" id="BQFW01000005">
    <property type="protein sequence ID" value="GJJ71296.1"/>
    <property type="molecule type" value="Genomic_DNA"/>
</dbReference>
<reference evidence="13" key="1">
    <citation type="submission" date="2021-11" db="EMBL/GenBank/DDBJ databases">
        <authorList>
            <person name="Herlambang A."/>
            <person name="Guo Y."/>
            <person name="Takashima Y."/>
            <person name="Nishizawa T."/>
        </authorList>
    </citation>
    <scope>NUCLEOTIDE SEQUENCE</scope>
    <source>
        <strain evidence="13">E1425</strain>
    </source>
</reference>
<evidence type="ECO:0000256" key="4">
    <source>
        <dbReference type="ARBA" id="ARBA00013208"/>
    </source>
</evidence>
<dbReference type="NCBIfam" id="TIGR02228">
    <property type="entry name" value="sigpep_I_arch"/>
    <property type="match status" value="1"/>
</dbReference>
<keyword evidence="11" id="KW-0472">Membrane</keyword>
<dbReference type="AlphaFoldDB" id="A0A9P3H759"/>
<keyword evidence="7" id="KW-0812">Transmembrane</keyword>
<comment type="caution">
    <text evidence="13">The sequence shown here is derived from an EMBL/GenBank/DDBJ whole genome shotgun (WGS) entry which is preliminary data.</text>
</comment>
<evidence type="ECO:0000313" key="13">
    <source>
        <dbReference type="EMBL" id="GJJ71296.1"/>
    </source>
</evidence>
<proteinExistence type="inferred from homology"/>
<comment type="catalytic activity">
    <reaction evidence="1">
        <text>Cleavage of hydrophobic, N-terminal signal or leader sequences from secreted and periplasmic proteins.</text>
        <dbReference type="EC" id="3.4.21.89"/>
    </reaction>
</comment>
<evidence type="ECO:0000256" key="12">
    <source>
        <dbReference type="ARBA" id="ARBA00045533"/>
    </source>
</evidence>
<dbReference type="InterPro" id="IPR036286">
    <property type="entry name" value="LexA/Signal_pep-like_sf"/>
</dbReference>
<dbReference type="EC" id="3.4.21.89" evidence="4"/>
<comment type="similarity">
    <text evidence="3">Belongs to the peptidase S26B family.</text>
</comment>
<evidence type="ECO:0000256" key="11">
    <source>
        <dbReference type="ARBA" id="ARBA00023136"/>
    </source>
</evidence>
<sequence>MEPAFARGDILLLSNPRTAIDIGEIVVFKVPGREIPIVHRVLNRHDSGSEPGRQLLLTKGDHNAAHDRQIYQELPQNRDKMWVAEDEIVGRVQGHIPYLGYVTVAMADYPRVKYALLAIAGLVAFFYD</sequence>
<dbReference type="SUPFAM" id="SSF51306">
    <property type="entry name" value="LexA/Signal peptidase"/>
    <property type="match status" value="1"/>
</dbReference>
<dbReference type="InterPro" id="IPR001733">
    <property type="entry name" value="Peptidase_S26B"/>
</dbReference>
<dbReference type="GO" id="GO:0005787">
    <property type="term" value="C:signal peptidase complex"/>
    <property type="evidence" value="ECO:0007669"/>
    <property type="project" value="TreeGrafter"/>
</dbReference>